<name>A0A538T538_UNCEI</name>
<gene>
    <name evidence="3" type="ORF">E6K76_06940</name>
</gene>
<dbReference type="EMBL" id="VBOW01000030">
    <property type="protein sequence ID" value="TMQ58752.1"/>
    <property type="molecule type" value="Genomic_DNA"/>
</dbReference>
<dbReference type="Proteomes" id="UP000316852">
    <property type="component" value="Unassembled WGS sequence"/>
</dbReference>
<sequence length="1526" mass="157336">MITFLYFSVALAALPAAAPAVTVTVSGSQNFQTLMPGHADALCFTLTISSSLPVTLQSVRFKNRSLGPGNQPRLDAELGQPRLYRDSNGDSVFQSTVDTLLEQSSASGGVLRFSGLNVAIPALGSVTLFVGTNIPLTVRDSDNLDLAIQSASDLTFDQVTTTTNAWPVDPAGSIVLDGASAAQMPVASIGPAKLLAGSIDNLALNVSLPSNGYQADRLERLAVINEGTATMGSDIAAVRAWVDDGDALFDPSVDRPLGELSFTGDRWQLTGLSEVVPVGGLRVFFSVDLKDFATDGHTIRLALPTLPELGVGVSSANDGPLDRVVENPYFLSVSTADRITLTAVSVPSQSASPGRADVPLAHILLTNSYTNPRSLAEIDFSNETTGPGSRSELDAEMDRLTLRFDGNGDGALGSLTEDPMLGTAHFKDGEARFGGLAWQLAAGESLHLFLTGDLSLAGARDGDALSVSVRGAAQVRFDDSTRIFAAWPLDSGARITVDGMTSAQIAIFETPAMTLGRNEGPALVMDFLLPRNGYADDVLDGLRLLNLGTAGPGDVAQLELWRDGGDGQFTPGSGDDRDLGPMTWQADHWESGALAEALTGAGARLFVSLTVSSAPTDSATLRLAIPLGGVSVGSGNDGPLDGLVVCPNAVLLSNAPLLASIAILPPASTVGQTVSATMIVRNVGGESVTGITPSSLSPAGSGSLTPASGPAPPSFDLAPGAQDSFFWVYTASAAGDVRVTGDAGGTGSPSGIARNALPSSSNTHQVFTQAQRVDFEATSSLPAEVNRGQVDVAAMTLTFTNPGSQASTVRLLGFRVQVQNETGAGIIPSALVAQVIVRDGANIVLRKSSIETSGSEIGLTFASPVSIAAGGSTALTVGLDIVSSTTVRAFRLAILDSTVFSAVDANTGAPVSVALRSGSYPVRTGVARVVAPATEIDIAADSVLVDRVGRGATGVELLGMRLQSPGIVGITSDVRVFGFSVVLEDTNGAAVPRPADFLSLLRVETPFQTLAARVLTPSDGPALDLVLSLPLSVPANTPVDLFVRGDISGTSPLGAIRLRLLDPTTFDARDANTRDPIPAVYAGGQVLGNTIVVEARADTLRVQGTPLFPQRSTVGASGVQALRIRLRHPGSAGTARIALDELTVQCRDESRRPLIPSAYLDRVGVTWNGAPMAEVTNPPSSGSSVTITLPRPLLEASDSATIEVVAGFSAAAPAGSIELMIFGDGIHAEDANLGTAVSPAPDAGAELPLVSGLCRLESPPRELVAELVSRMPAALAPDGRSVVAGFLTLTNTAPAGSDSILVDHLVLRGGDRQENAVPVGSSAARVEVYRQGALWAQSGALSPDSALAAISAPSPLGVPPGNPVTLEVRWITTLAGYPSSFRLGCDASGIGVVQPSSALLQIRVAPAQGGAFPLWTNAGVFGSAALHESYSNFPNPFAAGRATTAFAYYLHDAGRVTLRISTPGGDGVRTLLLDAARPAGVNQSDLWDGRNGNGSVVRNGVYIAELTVTFSDGSRERVRRKVAVVR</sequence>
<feature type="compositionally biased region" description="Low complexity" evidence="1">
    <location>
        <begin position="692"/>
        <end position="705"/>
    </location>
</feature>
<keyword evidence="2" id="KW-0732">Signal</keyword>
<evidence type="ECO:0000256" key="2">
    <source>
        <dbReference type="SAM" id="SignalP"/>
    </source>
</evidence>
<proteinExistence type="predicted"/>
<comment type="caution">
    <text evidence="3">The sequence shown here is derived from an EMBL/GenBank/DDBJ whole genome shotgun (WGS) entry which is preliminary data.</text>
</comment>
<evidence type="ECO:0000313" key="3">
    <source>
        <dbReference type="EMBL" id="TMQ58752.1"/>
    </source>
</evidence>
<evidence type="ECO:0000256" key="1">
    <source>
        <dbReference type="SAM" id="MobiDB-lite"/>
    </source>
</evidence>
<organism evidence="3 4">
    <name type="scientific">Eiseniibacteriota bacterium</name>
    <dbReference type="NCBI Taxonomy" id="2212470"/>
    <lineage>
        <taxon>Bacteria</taxon>
        <taxon>Candidatus Eiseniibacteriota</taxon>
    </lineage>
</organism>
<evidence type="ECO:0008006" key="5">
    <source>
        <dbReference type="Google" id="ProtNLM"/>
    </source>
</evidence>
<dbReference type="Gene3D" id="2.60.40.4070">
    <property type="match status" value="1"/>
</dbReference>
<accession>A0A538T538</accession>
<feature type="signal peptide" evidence="2">
    <location>
        <begin position="1"/>
        <end position="20"/>
    </location>
</feature>
<feature type="region of interest" description="Disordered" evidence="1">
    <location>
        <begin position="691"/>
        <end position="714"/>
    </location>
</feature>
<feature type="chain" id="PRO_5021783527" description="FlgD Ig-like domain-containing protein" evidence="2">
    <location>
        <begin position="21"/>
        <end position="1526"/>
    </location>
</feature>
<protein>
    <recommendedName>
        <fullName evidence="5">FlgD Ig-like domain-containing protein</fullName>
    </recommendedName>
</protein>
<reference evidence="3 4" key="1">
    <citation type="journal article" date="2019" name="Nat. Microbiol.">
        <title>Mediterranean grassland soil C-N compound turnover is dependent on rainfall and depth, and is mediated by genomically divergent microorganisms.</title>
        <authorList>
            <person name="Diamond S."/>
            <person name="Andeer P.F."/>
            <person name="Li Z."/>
            <person name="Crits-Christoph A."/>
            <person name="Burstein D."/>
            <person name="Anantharaman K."/>
            <person name="Lane K.R."/>
            <person name="Thomas B.C."/>
            <person name="Pan C."/>
            <person name="Northen T.R."/>
            <person name="Banfield J.F."/>
        </authorList>
    </citation>
    <scope>NUCLEOTIDE SEQUENCE [LARGE SCALE GENOMIC DNA]</scope>
    <source>
        <strain evidence="3">WS_6</strain>
    </source>
</reference>
<evidence type="ECO:0000313" key="4">
    <source>
        <dbReference type="Proteomes" id="UP000316852"/>
    </source>
</evidence>